<dbReference type="InterPro" id="IPR000914">
    <property type="entry name" value="SBP_5_dom"/>
</dbReference>
<keyword evidence="9" id="KW-1185">Reference proteome</keyword>
<evidence type="ECO:0000256" key="2">
    <source>
        <dbReference type="ARBA" id="ARBA00005695"/>
    </source>
</evidence>
<dbReference type="RefSeq" id="WP_354312351.1">
    <property type="nucleotide sequence ID" value="NZ_CP185279.1"/>
</dbReference>
<feature type="region of interest" description="Disordered" evidence="5">
    <location>
        <begin position="28"/>
        <end position="50"/>
    </location>
</feature>
<dbReference type="SUPFAM" id="SSF53850">
    <property type="entry name" value="Periplasmic binding protein-like II"/>
    <property type="match status" value="1"/>
</dbReference>
<dbReference type="PIRSF" id="PIRSF002741">
    <property type="entry name" value="MppA"/>
    <property type="match status" value="1"/>
</dbReference>
<comment type="subcellular location">
    <subcellularLocation>
        <location evidence="1">Cell envelope</location>
    </subcellularLocation>
</comment>
<dbReference type="PROSITE" id="PS51257">
    <property type="entry name" value="PROKAR_LIPOPROTEIN"/>
    <property type="match status" value="1"/>
</dbReference>
<evidence type="ECO:0000256" key="1">
    <source>
        <dbReference type="ARBA" id="ARBA00004196"/>
    </source>
</evidence>
<dbReference type="Gene3D" id="3.40.190.10">
    <property type="entry name" value="Periplasmic binding protein-like II"/>
    <property type="match status" value="1"/>
</dbReference>
<feature type="signal peptide" evidence="6">
    <location>
        <begin position="1"/>
        <end position="21"/>
    </location>
</feature>
<dbReference type="InterPro" id="IPR039424">
    <property type="entry name" value="SBP_5"/>
</dbReference>
<evidence type="ECO:0000313" key="9">
    <source>
        <dbReference type="Proteomes" id="UP001549104"/>
    </source>
</evidence>
<evidence type="ECO:0000256" key="3">
    <source>
        <dbReference type="ARBA" id="ARBA00022448"/>
    </source>
</evidence>
<proteinExistence type="inferred from homology"/>
<dbReference type="PANTHER" id="PTHR30290">
    <property type="entry name" value="PERIPLASMIC BINDING COMPONENT OF ABC TRANSPORTER"/>
    <property type="match status" value="1"/>
</dbReference>
<dbReference type="EMBL" id="JBEPME010000001">
    <property type="protein sequence ID" value="MET3655861.1"/>
    <property type="molecule type" value="Genomic_DNA"/>
</dbReference>
<sequence>MKNHKFMWLISIMLVLSVFLAACGDKEEAGTTEPVKDKEEDKGTTEEPANEEVAQVLNLIETAEIPSIDSSISEDAVGFNVLNNIMEGLYRLDQDSLPVPAMADGEPEISEDGLTYTFKIRDAQWSDGTPVTAHDFVYAWQRAVDPDTGSPYGPYLMAGMIKNATEIGEGTAEIADLGIKAEDDKTLIVELERPVAYFLSLMSFGTFYPLNEEFVTAQGDKYATNSEAMIYNGPFSLTDWDGTGNWKYVKNDKYWDADTVKLEEIIVDVVKETATGVKLYEQGKKDRVLLSAEYAMQFADDPNIINELETSVFYFKLNQERNGKATPLANADIRKAFARAFNKEELADAILANGSIAANFLVADDFTFDADGKDFRDYSGEFSAYNVEEAQEYWKKGLAALGTDKVEIEILGGDTENAKKQQEWFKSEFERNLPGLTIKLKEVPFAVRLELDDTSDYDVQSAGWGPDFQDPISFMELFVTGSPQNKMNYSNPEYDKLIESTKTTIATDPVARFEAFAKAEKILLEDDAGLVPQYQRGRMVLMNPAVKGLATHPFGGDYSYKWTYMEAAEK</sequence>
<dbReference type="Pfam" id="PF00496">
    <property type="entry name" value="SBP_bac_5"/>
    <property type="match status" value="1"/>
</dbReference>
<organism evidence="8 9">
    <name type="scientific">Sporosarcina psychrophila</name>
    <name type="common">Bacillus psychrophilus</name>
    <dbReference type="NCBI Taxonomy" id="1476"/>
    <lineage>
        <taxon>Bacteria</taxon>
        <taxon>Bacillati</taxon>
        <taxon>Bacillota</taxon>
        <taxon>Bacilli</taxon>
        <taxon>Bacillales</taxon>
        <taxon>Caryophanaceae</taxon>
        <taxon>Sporosarcina</taxon>
    </lineage>
</organism>
<feature type="domain" description="Solute-binding protein family 5" evidence="7">
    <location>
        <begin position="98"/>
        <end position="485"/>
    </location>
</feature>
<protein>
    <submittedName>
        <fullName evidence="8">Oligopeptide transport system substrate-binding protein</fullName>
    </submittedName>
</protein>
<name>A0ABV2K457_SPOPS</name>
<dbReference type="Gene3D" id="3.90.76.10">
    <property type="entry name" value="Dipeptide-binding Protein, Domain 1"/>
    <property type="match status" value="1"/>
</dbReference>
<dbReference type="InterPro" id="IPR030678">
    <property type="entry name" value="Peptide/Ni-bd"/>
</dbReference>
<comment type="caution">
    <text evidence="8">The sequence shown here is derived from an EMBL/GenBank/DDBJ whole genome shotgun (WGS) entry which is preliminary data.</text>
</comment>
<comment type="similarity">
    <text evidence="2">Belongs to the bacterial solute-binding protein 5 family.</text>
</comment>
<keyword evidence="3" id="KW-0813">Transport</keyword>
<feature type="compositionally biased region" description="Basic and acidic residues" evidence="5">
    <location>
        <begin position="28"/>
        <end position="45"/>
    </location>
</feature>
<dbReference type="CDD" id="cd08504">
    <property type="entry name" value="PBP2_OppA"/>
    <property type="match status" value="1"/>
</dbReference>
<dbReference type="PANTHER" id="PTHR30290:SF10">
    <property type="entry name" value="PERIPLASMIC OLIGOPEPTIDE-BINDING PROTEIN-RELATED"/>
    <property type="match status" value="1"/>
</dbReference>
<dbReference type="Proteomes" id="UP001549104">
    <property type="component" value="Unassembled WGS sequence"/>
</dbReference>
<evidence type="ECO:0000256" key="5">
    <source>
        <dbReference type="SAM" id="MobiDB-lite"/>
    </source>
</evidence>
<reference evidence="8 9" key="1">
    <citation type="submission" date="2024-06" db="EMBL/GenBank/DDBJ databases">
        <title>Sorghum-associated microbial communities from plants grown in Nebraska, USA.</title>
        <authorList>
            <person name="Schachtman D."/>
        </authorList>
    </citation>
    <scope>NUCLEOTIDE SEQUENCE [LARGE SCALE GENOMIC DNA]</scope>
    <source>
        <strain evidence="8 9">1288</strain>
    </source>
</reference>
<evidence type="ECO:0000259" key="7">
    <source>
        <dbReference type="Pfam" id="PF00496"/>
    </source>
</evidence>
<evidence type="ECO:0000256" key="4">
    <source>
        <dbReference type="ARBA" id="ARBA00022729"/>
    </source>
</evidence>
<dbReference type="Gene3D" id="3.10.105.10">
    <property type="entry name" value="Dipeptide-binding Protein, Domain 3"/>
    <property type="match status" value="1"/>
</dbReference>
<feature type="chain" id="PRO_5046121662" evidence="6">
    <location>
        <begin position="22"/>
        <end position="570"/>
    </location>
</feature>
<gene>
    <name evidence="8" type="ORF">ABIC55_000945</name>
</gene>
<evidence type="ECO:0000256" key="6">
    <source>
        <dbReference type="SAM" id="SignalP"/>
    </source>
</evidence>
<keyword evidence="4 6" id="KW-0732">Signal</keyword>
<evidence type="ECO:0000313" key="8">
    <source>
        <dbReference type="EMBL" id="MET3655861.1"/>
    </source>
</evidence>
<accession>A0ABV2K457</accession>